<proteinExistence type="predicted"/>
<comment type="caution">
    <text evidence="1">The sequence shown here is derived from an EMBL/GenBank/DDBJ whole genome shotgun (WGS) entry which is preliminary data.</text>
</comment>
<name>A0A7W8BH41_STREU</name>
<protein>
    <submittedName>
        <fullName evidence="1">Uncharacterized protein</fullName>
    </submittedName>
</protein>
<accession>A0A7W8BH41</accession>
<dbReference type="EMBL" id="JACHJF010000051">
    <property type="protein sequence ID" value="MBB5123232.1"/>
    <property type="molecule type" value="Genomic_DNA"/>
</dbReference>
<dbReference type="AlphaFoldDB" id="A0A7W8BH41"/>
<gene>
    <name evidence="1" type="ORF">FHS36_006712</name>
</gene>
<evidence type="ECO:0000313" key="2">
    <source>
        <dbReference type="Proteomes" id="UP000528608"/>
    </source>
</evidence>
<organism evidence="1 2">
    <name type="scientific">Streptomyces eurocidicus</name>
    <name type="common">Streptoverticillium eurocidicus</name>
    <dbReference type="NCBI Taxonomy" id="66423"/>
    <lineage>
        <taxon>Bacteria</taxon>
        <taxon>Bacillati</taxon>
        <taxon>Actinomycetota</taxon>
        <taxon>Actinomycetes</taxon>
        <taxon>Kitasatosporales</taxon>
        <taxon>Streptomycetaceae</taxon>
        <taxon>Streptomyces</taxon>
    </lineage>
</organism>
<feature type="non-terminal residue" evidence="1">
    <location>
        <position position="1"/>
    </location>
</feature>
<sequence>VALSSHMTVYRTRTHHEVESNKLITIRYTP</sequence>
<evidence type="ECO:0000313" key="1">
    <source>
        <dbReference type="EMBL" id="MBB5123232.1"/>
    </source>
</evidence>
<reference evidence="1 2" key="1">
    <citation type="submission" date="2020-08" db="EMBL/GenBank/DDBJ databases">
        <title>Genomic Encyclopedia of Type Strains, Phase III (KMG-III): the genomes of soil and plant-associated and newly described type strains.</title>
        <authorList>
            <person name="Whitman W."/>
        </authorList>
    </citation>
    <scope>NUCLEOTIDE SEQUENCE [LARGE SCALE GENOMIC DNA]</scope>
    <source>
        <strain evidence="1 2">CECT 3259</strain>
    </source>
</reference>
<dbReference type="Proteomes" id="UP000528608">
    <property type="component" value="Unassembled WGS sequence"/>
</dbReference>